<proteinExistence type="predicted"/>
<accession>A0A8T1RUC1</accession>
<dbReference type="AlphaFoldDB" id="A0A8T1RUC1"/>
<evidence type="ECO:0000313" key="1">
    <source>
        <dbReference type="EMBL" id="KAG6669883.1"/>
    </source>
</evidence>
<keyword evidence="2" id="KW-1185">Reference proteome</keyword>
<dbReference type="Proteomes" id="UP000811609">
    <property type="component" value="Chromosome 1"/>
</dbReference>
<sequence length="108" mass="12439">MLIYAPKTPHIIDFPSRSRKDGPPPSLCLTNLSFFLTCFDRIIYSLQASERVREREEGGWSTACMRFPSGHDDNPPPAAKHFYFSQNPYFSFSIDGLARLVYWCVCVR</sequence>
<protein>
    <submittedName>
        <fullName evidence="1">Uncharacterized protein</fullName>
    </submittedName>
</protein>
<gene>
    <name evidence="1" type="ORF">CIPAW_01G273700</name>
</gene>
<reference evidence="1" key="1">
    <citation type="submission" date="2020-12" db="EMBL/GenBank/DDBJ databases">
        <title>WGS assembly of Carya illinoinensis cv. Pawnee.</title>
        <authorList>
            <person name="Platts A."/>
            <person name="Shu S."/>
            <person name="Wright S."/>
            <person name="Barry K."/>
            <person name="Edger P."/>
            <person name="Pires J.C."/>
            <person name="Schmutz J."/>
        </authorList>
    </citation>
    <scope>NUCLEOTIDE SEQUENCE</scope>
    <source>
        <tissue evidence="1">Leaf</tissue>
    </source>
</reference>
<name>A0A8T1RUC1_CARIL</name>
<comment type="caution">
    <text evidence="1">The sequence shown here is derived from an EMBL/GenBank/DDBJ whole genome shotgun (WGS) entry which is preliminary data.</text>
</comment>
<evidence type="ECO:0000313" key="2">
    <source>
        <dbReference type="Proteomes" id="UP000811609"/>
    </source>
</evidence>
<dbReference type="EMBL" id="CM031809">
    <property type="protein sequence ID" value="KAG6669883.1"/>
    <property type="molecule type" value="Genomic_DNA"/>
</dbReference>
<organism evidence="1 2">
    <name type="scientific">Carya illinoinensis</name>
    <name type="common">Pecan</name>
    <dbReference type="NCBI Taxonomy" id="32201"/>
    <lineage>
        <taxon>Eukaryota</taxon>
        <taxon>Viridiplantae</taxon>
        <taxon>Streptophyta</taxon>
        <taxon>Embryophyta</taxon>
        <taxon>Tracheophyta</taxon>
        <taxon>Spermatophyta</taxon>
        <taxon>Magnoliopsida</taxon>
        <taxon>eudicotyledons</taxon>
        <taxon>Gunneridae</taxon>
        <taxon>Pentapetalae</taxon>
        <taxon>rosids</taxon>
        <taxon>fabids</taxon>
        <taxon>Fagales</taxon>
        <taxon>Juglandaceae</taxon>
        <taxon>Carya</taxon>
    </lineage>
</organism>